<dbReference type="Pfam" id="PF00702">
    <property type="entry name" value="Hydrolase"/>
    <property type="match status" value="1"/>
</dbReference>
<proteinExistence type="predicted"/>
<dbReference type="InterPro" id="IPR006439">
    <property type="entry name" value="HAD-SF_hydro_IA"/>
</dbReference>
<keyword evidence="1" id="KW-0378">Hydrolase</keyword>
<sequence>MSEPSQPASTPEKARRVLVVGIDGVRHDVLLALPTPHIDAVAASGFLAAVEVADGTPTMSGPCWATITTGVTVDKHAVWSNDFSGNRLRVFPDFATRLARQDGRRTYVAAGWDPLVTVANGGPLFARPSRLSYSAPAADTPQAWEDCDEQITEDAVRVLGTDDPEASFVYLGAPDETAHFLGCGEEYERSVVRADERLGRILAAVRNRAGYDAEAWTVIVVTDHGHVRAGGHGGRSGAERTAWVACSGPDVIAGRTPDRVRHEDVAAHVYAALGRTADRHWTLDGRPFTAAPSAVLFDMDGTLVDTETLWWQTVAALAQELGHHLGDTDLPAVLGRSVHDTAAHLHEITGTGREPAALAAELDRRFLAAVQERTVTRPGAVELLDLLEREGVPVGLVSASPRSVVDAVLKTLGAYRFQVTVAEGETSATKPAPDPYLAAARSLGVPPASCVAVEDTPVGVASAEAAGCVVLAVPSLAPIPAAPGRTVRGSLEGIDLDWLRTLAAAGNA</sequence>
<dbReference type="PANTHER" id="PTHR43481:SF4">
    <property type="entry name" value="GLYCEROL-1-PHOSPHATE PHOSPHOHYDROLASE 1-RELATED"/>
    <property type="match status" value="1"/>
</dbReference>
<dbReference type="SFLD" id="SFLDS00003">
    <property type="entry name" value="Haloacid_Dehalogenase"/>
    <property type="match status" value="1"/>
</dbReference>
<dbReference type="Pfam" id="PF01663">
    <property type="entry name" value="Phosphodiest"/>
    <property type="match status" value="1"/>
</dbReference>
<dbReference type="Gene3D" id="3.40.50.1000">
    <property type="entry name" value="HAD superfamily/HAD-like"/>
    <property type="match status" value="1"/>
</dbReference>
<gene>
    <name evidence="1" type="ORF">ACIGXA_06700</name>
</gene>
<dbReference type="Gene3D" id="3.40.720.10">
    <property type="entry name" value="Alkaline Phosphatase, subunit A"/>
    <property type="match status" value="1"/>
</dbReference>
<dbReference type="PANTHER" id="PTHR43481">
    <property type="entry name" value="FRUCTOSE-1-PHOSPHATE PHOSPHATASE"/>
    <property type="match status" value="1"/>
</dbReference>
<organism evidence="1 2">
    <name type="scientific">Streptomyces fildesensis</name>
    <dbReference type="NCBI Taxonomy" id="375757"/>
    <lineage>
        <taxon>Bacteria</taxon>
        <taxon>Bacillati</taxon>
        <taxon>Actinomycetota</taxon>
        <taxon>Actinomycetes</taxon>
        <taxon>Kitasatosporales</taxon>
        <taxon>Streptomycetaceae</taxon>
        <taxon>Streptomyces</taxon>
    </lineage>
</organism>
<dbReference type="Gene3D" id="1.10.150.240">
    <property type="entry name" value="Putative phosphatase, domain 2"/>
    <property type="match status" value="1"/>
</dbReference>
<comment type="caution">
    <text evidence="1">The sequence shown here is derived from an EMBL/GenBank/DDBJ whole genome shotgun (WGS) entry which is preliminary data.</text>
</comment>
<dbReference type="CDD" id="cd07505">
    <property type="entry name" value="HAD_BPGM-like"/>
    <property type="match status" value="1"/>
</dbReference>
<protein>
    <submittedName>
        <fullName evidence="1">HAD-IA family hydrolase</fullName>
    </submittedName>
</protein>
<keyword evidence="2" id="KW-1185">Reference proteome</keyword>
<dbReference type="EMBL" id="JBITYG010000002">
    <property type="protein sequence ID" value="MFI9100195.1"/>
    <property type="molecule type" value="Genomic_DNA"/>
</dbReference>
<dbReference type="RefSeq" id="WP_399645149.1">
    <property type="nucleotide sequence ID" value="NZ_JBITYG010000002.1"/>
</dbReference>
<dbReference type="InterPro" id="IPR023198">
    <property type="entry name" value="PGP-like_dom2"/>
</dbReference>
<dbReference type="Proteomes" id="UP001614394">
    <property type="component" value="Unassembled WGS sequence"/>
</dbReference>
<dbReference type="GO" id="GO:0016787">
    <property type="term" value="F:hydrolase activity"/>
    <property type="evidence" value="ECO:0007669"/>
    <property type="project" value="UniProtKB-KW"/>
</dbReference>
<accession>A0ABW8C1C3</accession>
<dbReference type="SFLD" id="SFLDG01129">
    <property type="entry name" value="C1.5:_HAD__Beta-PGM__Phosphata"/>
    <property type="match status" value="1"/>
</dbReference>
<dbReference type="InterPro" id="IPR017850">
    <property type="entry name" value="Alkaline_phosphatase_core_sf"/>
</dbReference>
<reference evidence="1 2" key="1">
    <citation type="submission" date="2024-10" db="EMBL/GenBank/DDBJ databases">
        <title>The Natural Products Discovery Center: Release of the First 8490 Sequenced Strains for Exploring Actinobacteria Biosynthetic Diversity.</title>
        <authorList>
            <person name="Kalkreuter E."/>
            <person name="Kautsar S.A."/>
            <person name="Yang D."/>
            <person name="Bader C.D."/>
            <person name="Teijaro C.N."/>
            <person name="Fluegel L."/>
            <person name="Davis C.M."/>
            <person name="Simpson J.R."/>
            <person name="Lauterbach L."/>
            <person name="Steele A.D."/>
            <person name="Gui C."/>
            <person name="Meng S."/>
            <person name="Li G."/>
            <person name="Viehrig K."/>
            <person name="Ye F."/>
            <person name="Su P."/>
            <person name="Kiefer A.F."/>
            <person name="Nichols A."/>
            <person name="Cepeda A.J."/>
            <person name="Yan W."/>
            <person name="Fan B."/>
            <person name="Jiang Y."/>
            <person name="Adhikari A."/>
            <person name="Zheng C.-J."/>
            <person name="Schuster L."/>
            <person name="Cowan T.M."/>
            <person name="Smanski M.J."/>
            <person name="Chevrette M.G."/>
            <person name="De Carvalho L.P.S."/>
            <person name="Shen B."/>
        </authorList>
    </citation>
    <scope>NUCLEOTIDE SEQUENCE [LARGE SCALE GENOMIC DNA]</scope>
    <source>
        <strain evidence="1 2">NPDC053399</strain>
    </source>
</reference>
<dbReference type="InterPro" id="IPR051806">
    <property type="entry name" value="HAD-like_SPP"/>
</dbReference>
<evidence type="ECO:0000313" key="2">
    <source>
        <dbReference type="Proteomes" id="UP001614394"/>
    </source>
</evidence>
<name>A0ABW8C1C3_9ACTN</name>
<evidence type="ECO:0000313" key="1">
    <source>
        <dbReference type="EMBL" id="MFI9100195.1"/>
    </source>
</evidence>
<dbReference type="InterPro" id="IPR002591">
    <property type="entry name" value="Phosphodiest/P_Trfase"/>
</dbReference>
<dbReference type="SUPFAM" id="SSF53649">
    <property type="entry name" value="Alkaline phosphatase-like"/>
    <property type="match status" value="1"/>
</dbReference>
<dbReference type="NCBIfam" id="TIGR01509">
    <property type="entry name" value="HAD-SF-IA-v3"/>
    <property type="match status" value="1"/>
</dbReference>
<dbReference type="InterPro" id="IPR023214">
    <property type="entry name" value="HAD_sf"/>
</dbReference>
<dbReference type="InterPro" id="IPR036412">
    <property type="entry name" value="HAD-like_sf"/>
</dbReference>
<dbReference type="SUPFAM" id="SSF56784">
    <property type="entry name" value="HAD-like"/>
    <property type="match status" value="1"/>
</dbReference>